<reference evidence="2 3" key="1">
    <citation type="submission" date="2021-11" db="EMBL/GenBank/DDBJ databases">
        <authorList>
            <person name="Lee D.-H."/>
            <person name="Kim S.-B."/>
        </authorList>
    </citation>
    <scope>NUCLEOTIDE SEQUENCE [LARGE SCALE GENOMIC DNA]</scope>
    <source>
        <strain evidence="2 3">KCTC 52223</strain>
    </source>
</reference>
<dbReference type="PANTHER" id="PTHR42760">
    <property type="entry name" value="SHORT-CHAIN DEHYDROGENASES/REDUCTASES FAMILY MEMBER"/>
    <property type="match status" value="1"/>
</dbReference>
<keyword evidence="3" id="KW-1185">Reference proteome</keyword>
<accession>A0ABS8KZG6</accession>
<evidence type="ECO:0000313" key="3">
    <source>
        <dbReference type="Proteomes" id="UP001198862"/>
    </source>
</evidence>
<dbReference type="InterPro" id="IPR002347">
    <property type="entry name" value="SDR_fam"/>
</dbReference>
<organism evidence="2 3">
    <name type="scientific">Reyranella aquatilis</name>
    <dbReference type="NCBI Taxonomy" id="2035356"/>
    <lineage>
        <taxon>Bacteria</taxon>
        <taxon>Pseudomonadati</taxon>
        <taxon>Pseudomonadota</taxon>
        <taxon>Alphaproteobacteria</taxon>
        <taxon>Hyphomicrobiales</taxon>
        <taxon>Reyranellaceae</taxon>
        <taxon>Reyranella</taxon>
    </lineage>
</organism>
<dbReference type="PANTHER" id="PTHR42760:SF122">
    <property type="entry name" value="NAD(P)-BINDING PROTEIN"/>
    <property type="match status" value="1"/>
</dbReference>
<evidence type="ECO:0000313" key="2">
    <source>
        <dbReference type="EMBL" id="MCC8431468.1"/>
    </source>
</evidence>
<dbReference type="InterPro" id="IPR036291">
    <property type="entry name" value="NAD(P)-bd_dom_sf"/>
</dbReference>
<comment type="caution">
    <text evidence="2">The sequence shown here is derived from an EMBL/GenBank/DDBJ whole genome shotgun (WGS) entry which is preliminary data.</text>
</comment>
<protein>
    <submittedName>
        <fullName evidence="2">SDR family oxidoreductase</fullName>
    </submittedName>
</protein>
<dbReference type="PRINTS" id="PR00081">
    <property type="entry name" value="GDHRDH"/>
</dbReference>
<gene>
    <name evidence="2" type="ORF">LJ725_21045</name>
</gene>
<dbReference type="CDD" id="cd05233">
    <property type="entry name" value="SDR_c"/>
    <property type="match status" value="1"/>
</dbReference>
<name>A0ABS8KZG6_9HYPH</name>
<dbReference type="EMBL" id="JAJISD010000010">
    <property type="protein sequence ID" value="MCC8431468.1"/>
    <property type="molecule type" value="Genomic_DNA"/>
</dbReference>
<dbReference type="PRINTS" id="PR00080">
    <property type="entry name" value="SDRFAMILY"/>
</dbReference>
<dbReference type="RefSeq" id="WP_230552788.1">
    <property type="nucleotide sequence ID" value="NZ_JAJISD010000010.1"/>
</dbReference>
<dbReference type="SUPFAM" id="SSF51735">
    <property type="entry name" value="NAD(P)-binding Rossmann-fold domains"/>
    <property type="match status" value="1"/>
</dbReference>
<sequence>MGKRVAGKIAVVVGAGQTPGETIGNGAAIALLLAREGATVLCVDRVAERAEKTVAQISADELAREGGAPVLSSMAADITKAADCARIVEEARSRYGRIDILINNVGIGGGGDAPAHRLEEKVLDRILTVNLKGMWQTTKAAIPLMREQEGGAIVNISSLAATSGATQLAYEISKAAVNRLTTHVAQSNARYGIRANAIMMGFMDTPMAVTGIAQATGRTTDAVRAERNAMVPLRRKMGTGFDTAYAALYLASDEAQFVTGEILRVDGGMGLGTV</sequence>
<dbReference type="Gene3D" id="3.40.50.720">
    <property type="entry name" value="NAD(P)-binding Rossmann-like Domain"/>
    <property type="match status" value="1"/>
</dbReference>
<evidence type="ECO:0000256" key="1">
    <source>
        <dbReference type="ARBA" id="ARBA00006484"/>
    </source>
</evidence>
<dbReference type="Proteomes" id="UP001198862">
    <property type="component" value="Unassembled WGS sequence"/>
</dbReference>
<dbReference type="Pfam" id="PF13561">
    <property type="entry name" value="adh_short_C2"/>
    <property type="match status" value="1"/>
</dbReference>
<proteinExistence type="inferred from homology"/>
<comment type="similarity">
    <text evidence="1">Belongs to the short-chain dehydrogenases/reductases (SDR) family.</text>
</comment>